<evidence type="ECO:0000313" key="12">
    <source>
        <dbReference type="Proteomes" id="UP001600888"/>
    </source>
</evidence>
<gene>
    <name evidence="11" type="ORF">FJTKL_04682</name>
</gene>
<organism evidence="11 12">
    <name type="scientific">Diaporthe vaccinii</name>
    <dbReference type="NCBI Taxonomy" id="105482"/>
    <lineage>
        <taxon>Eukaryota</taxon>
        <taxon>Fungi</taxon>
        <taxon>Dikarya</taxon>
        <taxon>Ascomycota</taxon>
        <taxon>Pezizomycotina</taxon>
        <taxon>Sordariomycetes</taxon>
        <taxon>Sordariomycetidae</taxon>
        <taxon>Diaporthales</taxon>
        <taxon>Diaporthaceae</taxon>
        <taxon>Diaporthe</taxon>
        <taxon>Diaporthe eres species complex</taxon>
    </lineage>
</organism>
<feature type="domain" description="ABC transporter" evidence="9">
    <location>
        <begin position="574"/>
        <end position="804"/>
    </location>
</feature>
<feature type="domain" description="ABC transporter" evidence="9">
    <location>
        <begin position="1169"/>
        <end position="1432"/>
    </location>
</feature>
<dbReference type="InterPro" id="IPR011527">
    <property type="entry name" value="ABC1_TM_dom"/>
</dbReference>
<keyword evidence="7 8" id="KW-0472">Membrane</keyword>
<dbReference type="SMART" id="SM00382">
    <property type="entry name" value="AAA"/>
    <property type="match status" value="2"/>
</dbReference>
<dbReference type="CDD" id="cd18579">
    <property type="entry name" value="ABC_6TM_ABCC_D1"/>
    <property type="match status" value="1"/>
</dbReference>
<evidence type="ECO:0000256" key="7">
    <source>
        <dbReference type="ARBA" id="ARBA00023136"/>
    </source>
</evidence>
<sequence>MGAPLLLAQASLLLSISAVCNIAFILLAPWSLRKLYGSPVRVRVSWQSRGKIVAGILYNVCQLVLLLSAVAFARNRESTPPPLTYIETASGFVGALALLWVSSLAHWRSIEPSSLVVAYLSAKLACYAVLATVPGAAHDRPLEVARGCSIIPLLILELQGKRSILLSAYQSEPPEATTSFLGRVLFTWINPILFSGYTKILHGDDLPSLDRELDSNNLRQAILRAWDQRAKPEGATTLPRVLLGCMLTPFSTAILPRIAVVAFRFSQTLLISRAIRVVTRFSAASDGSGAYWLVVEATFVYVGMAVSTSVYQHRVNRLEVMIRGTMVSLIHSRALEVRSEVEDGKVATLVSNDISNMEDSARMFHETWAQFVEVVVGTFLLSRQVGWLWPLPLVLITFCSRVSRYVAQHLKPEQGKWNIATQQRISFTNSILGSIKNIKMLGMQQAVADRIRDLRKHEMDSARGVRLLTVQYGASANALGLFAPVFTIVLYAALAVLRGDVMDAETAFTTVALLLMITHPANMVMTFVPRAVIAYSGFERIQSYLLDDHDRNRSRATTPFPVNESTSAPLKFAIEVDDVSISGTDASKPILKDISFGIRRGSLVICTGAVGSGKTTLAKAILGEVSPSEGVITVSPEPVAYCSQSPWLPSQVVRDVICGPTGSRGRDEAWYQRTIKACCLDSDFKALPDGDLTPVGSKGMNLSGGQRQRIALARAIFSRCKILVLDDSLSALDEKTQSHVVDNLLKQEGLLRESAITVFWITTSTKFFNLADEIIVLADGTVRERGTWDHLRESDPLIDEIIHPHLEAPVTFAEAQTMKQSRTEILNDGSKDLARKNGDLSLYNYYLKSAGFRSVGAMSLAGVSYSFFNTFTHYWLKMWTDTGSRNTTLYMTGYMGLLTLAYASTVTGMFYTNLRIAPNSGLALHSRLLVAIVSAPLRYFSGTDSGTILNRFGQDIQLVDKQLAPALQSLNNQVFKLLSQSCVLLASQPLMALSLPYSAAVVYAVQKVYLRTSRQLRLLELESRAAVFSSFLETVQGAPTIRAFGWGSETARQNVATLDGSQRPFYLLLCLQRWLNVVLNLLIAAIAVGTIGLAVLYRDSTTGGQVGMALNVILVANTTLLSLVGAWTDLEISLGAVARLKEAETETPREDQPGECDVPPSKWPSRGEIVLSGVTAAYGPSAVALKDVDLRVEAGQMVVVCGRTGSGKSSVLLSLLRLLDTTDGTIVVDGVELSSLPRSLVREGAFITVAQEAFFLPQASLRFNLDPELKAPSPVITAALRRTGLWDLFVGAGRHSHEEVTEGDEQNVEETIVLDKPFSSLPVLSAGQIQLLALTRALVRRSVLSGASISAEHYTDFDRVGSRPIVLLDEVTSSLDPVTEGKLLDIVREEFVDQGHTVVMVMHKLDAVKGRLRGRRDAVVWMGQGRIERVEVV</sequence>
<dbReference type="InterPro" id="IPR003593">
    <property type="entry name" value="AAA+_ATPase"/>
</dbReference>
<keyword evidence="12" id="KW-1185">Reference proteome</keyword>
<dbReference type="SUPFAM" id="SSF90123">
    <property type="entry name" value="ABC transporter transmembrane region"/>
    <property type="match status" value="2"/>
</dbReference>
<feature type="transmembrane region" description="Helical" evidence="8">
    <location>
        <begin position="52"/>
        <end position="73"/>
    </location>
</feature>
<dbReference type="InterPro" id="IPR044746">
    <property type="entry name" value="ABCC_6TM_D1"/>
</dbReference>
<dbReference type="InterPro" id="IPR003439">
    <property type="entry name" value="ABC_transporter-like_ATP-bd"/>
</dbReference>
<keyword evidence="6 8" id="KW-1133">Transmembrane helix</keyword>
<feature type="transmembrane region" description="Helical" evidence="8">
    <location>
        <begin position="85"/>
        <end position="105"/>
    </location>
</feature>
<evidence type="ECO:0000256" key="6">
    <source>
        <dbReference type="ARBA" id="ARBA00022989"/>
    </source>
</evidence>
<feature type="transmembrane region" description="Helical" evidence="8">
    <location>
        <begin position="888"/>
        <end position="911"/>
    </location>
</feature>
<keyword evidence="2" id="KW-0813">Transport</keyword>
<dbReference type="InterPro" id="IPR044726">
    <property type="entry name" value="ABCC_6TM_D2"/>
</dbReference>
<dbReference type="Gene3D" id="3.40.50.300">
    <property type="entry name" value="P-loop containing nucleotide triphosphate hydrolases"/>
    <property type="match status" value="2"/>
</dbReference>
<evidence type="ECO:0000256" key="8">
    <source>
        <dbReference type="SAM" id="Phobius"/>
    </source>
</evidence>
<evidence type="ECO:0000313" key="11">
    <source>
        <dbReference type="EMBL" id="KAL2287895.1"/>
    </source>
</evidence>
<keyword evidence="3 8" id="KW-0812">Transmembrane</keyword>
<dbReference type="CDD" id="cd03250">
    <property type="entry name" value="ABCC_MRP_domain1"/>
    <property type="match status" value="1"/>
</dbReference>
<comment type="subcellular location">
    <subcellularLocation>
        <location evidence="1">Membrane</location>
        <topology evidence="1">Multi-pass membrane protein</topology>
    </subcellularLocation>
</comment>
<feature type="domain" description="ABC transmembrane type-1" evidence="10">
    <location>
        <begin position="258"/>
        <end position="529"/>
    </location>
</feature>
<dbReference type="Pfam" id="PF00664">
    <property type="entry name" value="ABC_membrane"/>
    <property type="match status" value="2"/>
</dbReference>
<dbReference type="PROSITE" id="PS50893">
    <property type="entry name" value="ABC_TRANSPORTER_2"/>
    <property type="match status" value="2"/>
</dbReference>
<feature type="transmembrane region" description="Helical" evidence="8">
    <location>
        <begin position="850"/>
        <end position="868"/>
    </location>
</feature>
<evidence type="ECO:0000259" key="9">
    <source>
        <dbReference type="PROSITE" id="PS50893"/>
    </source>
</evidence>
<dbReference type="PROSITE" id="PS50929">
    <property type="entry name" value="ABC_TM1F"/>
    <property type="match status" value="2"/>
</dbReference>
<feature type="domain" description="ABC transmembrane type-1" evidence="10">
    <location>
        <begin position="860"/>
        <end position="1131"/>
    </location>
</feature>
<feature type="transmembrane region" description="Helical" evidence="8">
    <location>
        <begin position="506"/>
        <end position="528"/>
    </location>
</feature>
<dbReference type="Gene3D" id="1.20.1560.10">
    <property type="entry name" value="ABC transporter type 1, transmembrane domain"/>
    <property type="match status" value="2"/>
</dbReference>
<dbReference type="PROSITE" id="PS00211">
    <property type="entry name" value="ABC_TRANSPORTER_1"/>
    <property type="match status" value="1"/>
</dbReference>
<evidence type="ECO:0000256" key="5">
    <source>
        <dbReference type="ARBA" id="ARBA00022840"/>
    </source>
</evidence>
<feature type="transmembrane region" description="Helical" evidence="8">
    <location>
        <begin position="241"/>
        <end position="263"/>
    </location>
</feature>
<dbReference type="SUPFAM" id="SSF52540">
    <property type="entry name" value="P-loop containing nucleoside triphosphate hydrolases"/>
    <property type="match status" value="2"/>
</dbReference>
<evidence type="ECO:0000256" key="2">
    <source>
        <dbReference type="ARBA" id="ARBA00022448"/>
    </source>
</evidence>
<reference evidence="11 12" key="1">
    <citation type="submission" date="2024-03" db="EMBL/GenBank/DDBJ databases">
        <title>A high-quality draft genome sequence of Diaporthe vaccinii, a causative agent of upright dieback and viscid rot disease in cranberry plants.</title>
        <authorList>
            <person name="Sarrasin M."/>
            <person name="Lang B.F."/>
            <person name="Burger G."/>
        </authorList>
    </citation>
    <scope>NUCLEOTIDE SEQUENCE [LARGE SCALE GENOMIC DNA]</scope>
    <source>
        <strain evidence="11 12">IS7</strain>
    </source>
</reference>
<proteinExistence type="predicted"/>
<evidence type="ECO:0000256" key="3">
    <source>
        <dbReference type="ARBA" id="ARBA00022692"/>
    </source>
</evidence>
<accession>A0ABR4EZM3</accession>
<dbReference type="Pfam" id="PF00005">
    <property type="entry name" value="ABC_tran"/>
    <property type="match status" value="2"/>
</dbReference>
<dbReference type="Proteomes" id="UP001600888">
    <property type="component" value="Unassembled WGS sequence"/>
</dbReference>
<dbReference type="PANTHER" id="PTHR24223:SF345">
    <property type="entry name" value="ABC MULTIDRUG TRANSPORTER (EUROFUNG)"/>
    <property type="match status" value="1"/>
</dbReference>
<dbReference type="CDD" id="cd18580">
    <property type="entry name" value="ABC_6TM_ABCC_D2"/>
    <property type="match status" value="1"/>
</dbReference>
<feature type="transmembrane region" description="Helical" evidence="8">
    <location>
        <begin position="1109"/>
        <end position="1127"/>
    </location>
</feature>
<feature type="transmembrane region" description="Helical" evidence="8">
    <location>
        <begin position="982"/>
        <end position="1005"/>
    </location>
</feature>
<protein>
    <recommendedName>
        <fullName evidence="13">ABC transporter</fullName>
    </recommendedName>
</protein>
<evidence type="ECO:0000259" key="10">
    <source>
        <dbReference type="PROSITE" id="PS50929"/>
    </source>
</evidence>
<dbReference type="EMBL" id="JBAWTH010000018">
    <property type="protein sequence ID" value="KAL2287895.1"/>
    <property type="molecule type" value="Genomic_DNA"/>
</dbReference>
<dbReference type="InterPro" id="IPR027417">
    <property type="entry name" value="P-loop_NTPase"/>
</dbReference>
<evidence type="ECO:0000256" key="4">
    <source>
        <dbReference type="ARBA" id="ARBA00022741"/>
    </source>
</evidence>
<dbReference type="InterPro" id="IPR036640">
    <property type="entry name" value="ABC1_TM_sf"/>
</dbReference>
<feature type="transmembrane region" description="Helical" evidence="8">
    <location>
        <begin position="1074"/>
        <end position="1097"/>
    </location>
</feature>
<dbReference type="PANTHER" id="PTHR24223">
    <property type="entry name" value="ATP-BINDING CASSETTE SUB-FAMILY C"/>
    <property type="match status" value="1"/>
</dbReference>
<evidence type="ECO:0000256" key="1">
    <source>
        <dbReference type="ARBA" id="ARBA00004141"/>
    </source>
</evidence>
<dbReference type="InterPro" id="IPR017871">
    <property type="entry name" value="ABC_transporter-like_CS"/>
</dbReference>
<name>A0ABR4EZM3_9PEZI</name>
<feature type="transmembrane region" description="Helical" evidence="8">
    <location>
        <begin position="290"/>
        <end position="311"/>
    </location>
</feature>
<feature type="transmembrane region" description="Helical" evidence="8">
    <location>
        <begin position="12"/>
        <end position="32"/>
    </location>
</feature>
<feature type="transmembrane region" description="Helical" evidence="8">
    <location>
        <begin position="472"/>
        <end position="494"/>
    </location>
</feature>
<keyword evidence="5" id="KW-0067">ATP-binding</keyword>
<keyword evidence="4" id="KW-0547">Nucleotide-binding</keyword>
<dbReference type="InterPro" id="IPR050173">
    <property type="entry name" value="ABC_transporter_C-like"/>
</dbReference>
<evidence type="ECO:0008006" key="13">
    <source>
        <dbReference type="Google" id="ProtNLM"/>
    </source>
</evidence>
<comment type="caution">
    <text evidence="11">The sequence shown here is derived from an EMBL/GenBank/DDBJ whole genome shotgun (WGS) entry which is preliminary data.</text>
</comment>